<feature type="compositionally biased region" description="Low complexity" evidence="1">
    <location>
        <begin position="163"/>
        <end position="177"/>
    </location>
</feature>
<evidence type="ECO:0000313" key="3">
    <source>
        <dbReference type="Proteomes" id="UP001161017"/>
    </source>
</evidence>
<keyword evidence="2" id="KW-0540">Nuclease</keyword>
<dbReference type="AlphaFoldDB" id="A0AA43QQB6"/>
<feature type="compositionally biased region" description="Polar residues" evidence="1">
    <location>
        <begin position="85"/>
        <end position="95"/>
    </location>
</feature>
<keyword evidence="3" id="KW-1185">Reference proteome</keyword>
<dbReference type="Proteomes" id="UP001161017">
    <property type="component" value="Unassembled WGS sequence"/>
</dbReference>
<dbReference type="GO" id="GO:0016787">
    <property type="term" value="F:hydrolase activity"/>
    <property type="evidence" value="ECO:0007669"/>
    <property type="project" value="UniProtKB-KW"/>
</dbReference>
<feature type="compositionally biased region" description="Low complexity" evidence="1">
    <location>
        <begin position="257"/>
        <end position="266"/>
    </location>
</feature>
<proteinExistence type="predicted"/>
<feature type="compositionally biased region" description="Low complexity" evidence="1">
    <location>
        <begin position="280"/>
        <end position="289"/>
    </location>
</feature>
<comment type="caution">
    <text evidence="2">The sequence shown here is derived from an EMBL/GenBank/DDBJ whole genome shotgun (WGS) entry which is preliminary data.</text>
</comment>
<feature type="region of interest" description="Disordered" evidence="1">
    <location>
        <begin position="206"/>
        <end position="232"/>
    </location>
</feature>
<feature type="compositionally biased region" description="Basic and acidic residues" evidence="1">
    <location>
        <begin position="223"/>
        <end position="232"/>
    </location>
</feature>
<accession>A0AA43QQB6</accession>
<protein>
    <submittedName>
        <fullName evidence="2">DNA replication endonuclease-helicase Dna2</fullName>
        <ecNumber evidence="2">3.6.4.12</ecNumber>
    </submittedName>
</protein>
<evidence type="ECO:0000313" key="2">
    <source>
        <dbReference type="EMBL" id="MDI1490701.1"/>
    </source>
</evidence>
<feature type="region of interest" description="Disordered" evidence="1">
    <location>
        <begin position="155"/>
        <end position="191"/>
    </location>
</feature>
<feature type="region of interest" description="Disordered" evidence="1">
    <location>
        <begin position="469"/>
        <end position="528"/>
    </location>
</feature>
<keyword evidence="2" id="KW-0255">Endonuclease</keyword>
<feature type="region of interest" description="Disordered" evidence="1">
    <location>
        <begin position="245"/>
        <end position="289"/>
    </location>
</feature>
<dbReference type="EC" id="3.6.4.12" evidence="2"/>
<dbReference type="EMBL" id="JAPUFD010000012">
    <property type="protein sequence ID" value="MDI1490701.1"/>
    <property type="molecule type" value="Genomic_DNA"/>
</dbReference>
<dbReference type="GO" id="GO:0003678">
    <property type="term" value="F:DNA helicase activity"/>
    <property type="evidence" value="ECO:0007669"/>
    <property type="project" value="UniProtKB-EC"/>
</dbReference>
<gene>
    <name evidence="2" type="primary">dna2_1</name>
    <name evidence="2" type="ORF">OHK93_001905</name>
</gene>
<keyword evidence="2" id="KW-0378">Hydrolase</keyword>
<feature type="compositionally biased region" description="Acidic residues" evidence="1">
    <location>
        <begin position="483"/>
        <end position="494"/>
    </location>
</feature>
<feature type="compositionally biased region" description="Low complexity" evidence="1">
    <location>
        <begin position="106"/>
        <end position="119"/>
    </location>
</feature>
<organism evidence="2 3">
    <name type="scientific">Ramalina farinacea</name>
    <dbReference type="NCBI Taxonomy" id="258253"/>
    <lineage>
        <taxon>Eukaryota</taxon>
        <taxon>Fungi</taxon>
        <taxon>Dikarya</taxon>
        <taxon>Ascomycota</taxon>
        <taxon>Pezizomycotina</taxon>
        <taxon>Lecanoromycetes</taxon>
        <taxon>OSLEUM clade</taxon>
        <taxon>Lecanoromycetidae</taxon>
        <taxon>Lecanorales</taxon>
        <taxon>Lecanorineae</taxon>
        <taxon>Ramalinaceae</taxon>
        <taxon>Ramalina</taxon>
    </lineage>
</organism>
<dbReference type="GO" id="GO:0004519">
    <property type="term" value="F:endonuclease activity"/>
    <property type="evidence" value="ECO:0007669"/>
    <property type="project" value="UniProtKB-KW"/>
</dbReference>
<feature type="compositionally biased region" description="Polar residues" evidence="1">
    <location>
        <begin position="267"/>
        <end position="278"/>
    </location>
</feature>
<reference evidence="2" key="1">
    <citation type="journal article" date="2023" name="Genome Biol. Evol.">
        <title>First Whole Genome Sequence and Flow Cytometry Genome Size Data for the Lichen-Forming Fungus Ramalina farinacea (Ascomycota).</title>
        <authorList>
            <person name="Llewellyn T."/>
            <person name="Mian S."/>
            <person name="Hill R."/>
            <person name="Leitch I.J."/>
            <person name="Gaya E."/>
        </authorList>
    </citation>
    <scope>NUCLEOTIDE SEQUENCE</scope>
    <source>
        <strain evidence="2">LIQ254RAFAR</strain>
    </source>
</reference>
<feature type="region of interest" description="Disordered" evidence="1">
    <location>
        <begin position="1"/>
        <end position="56"/>
    </location>
</feature>
<feature type="region of interest" description="Disordered" evidence="1">
    <location>
        <begin position="81"/>
        <end position="138"/>
    </location>
</feature>
<evidence type="ECO:0000256" key="1">
    <source>
        <dbReference type="SAM" id="MobiDB-lite"/>
    </source>
</evidence>
<name>A0AA43QQB6_9LECA</name>
<sequence>MNPDENMEAVDSNKENLDSAAKPVSPSQMNPPPQPSSQLSAGKEVRDCPQTPIGRLPLSELLAAGDDSRQNVEYTPMERVLWENSPVNVDLPSSTSLRRKRKRAHSSSPASSSQNELSSHFPEAQTSRHVPTLPVTLRTPKADPADVLWSRFASDRRSPSTAGGSLFPQLLQSSSPQTPGPPAQKDSGLRRAFSCIEWPTSAAKRRKMHHNSFQRETAATFADGDHSAERSKMSRVSMLIEKMQNGLSNPRGPAMTSSSEPSRSSPTAIQTRSPMKKTNSVESDSSDVDNVATGLSQAAVDEAAGAECYEASSQGLEHAGKKQVEELSEFGDDDLDLEIVKAASDDGGRTLTNVKVRAQTLPKRGDMSISTDYQELDQSVRPKSRPLIHDARQANGHEVRVQSQSNHLHARKEDLHADEFDEDDAGEFAADLDDVCAKYDTQPFAPDINSVDATGTGDVADSRMIASSSAPIVKTQPPLGVISDDEDFGDDSDFEQIATECARATQDRKQGLPSQSRVSSDRPGQLAV</sequence>